<name>A0AC34RN76_9BILA</name>
<sequence>MAVKVMLMMIEKILESNVYSNTNLADSVLTAASFISKSYIEDFKEKTDVDLLEIVKNGMRNSPSTAHKLRLYIQAFAMWNIEEFCYIVKQGIHEVAIKLKLEHLLSKRDLLLLKGNASRGKSWDNLKKSIIYLLTALNYGPSGGILIKDYGYLLVECNKFLNSFLEEIPKLTDGTEEEDFWLNVYDLHTVLSIICASEASANAKGYMENDKEEVITFDTFNHEV</sequence>
<accession>A0AC34RN76</accession>
<proteinExistence type="predicted"/>
<protein>
    <submittedName>
        <fullName evidence="2">Uncharacterized protein</fullName>
    </submittedName>
</protein>
<reference evidence="2" key="1">
    <citation type="submission" date="2022-11" db="UniProtKB">
        <authorList>
            <consortium name="WormBaseParasite"/>
        </authorList>
    </citation>
    <scope>IDENTIFICATION</scope>
</reference>
<evidence type="ECO:0000313" key="2">
    <source>
        <dbReference type="WBParaSite" id="JU765_v2.g854.t1"/>
    </source>
</evidence>
<dbReference type="WBParaSite" id="JU765_v2.g854.t1">
    <property type="protein sequence ID" value="JU765_v2.g854.t1"/>
    <property type="gene ID" value="JU765_v2.g854"/>
</dbReference>
<dbReference type="Proteomes" id="UP000887576">
    <property type="component" value="Unplaced"/>
</dbReference>
<evidence type="ECO:0000313" key="1">
    <source>
        <dbReference type="Proteomes" id="UP000887576"/>
    </source>
</evidence>
<organism evidence="1 2">
    <name type="scientific">Panagrolaimus sp. JU765</name>
    <dbReference type="NCBI Taxonomy" id="591449"/>
    <lineage>
        <taxon>Eukaryota</taxon>
        <taxon>Metazoa</taxon>
        <taxon>Ecdysozoa</taxon>
        <taxon>Nematoda</taxon>
        <taxon>Chromadorea</taxon>
        <taxon>Rhabditida</taxon>
        <taxon>Tylenchina</taxon>
        <taxon>Panagrolaimomorpha</taxon>
        <taxon>Panagrolaimoidea</taxon>
        <taxon>Panagrolaimidae</taxon>
        <taxon>Panagrolaimus</taxon>
    </lineage>
</organism>